<name>A0ABU5N179_9BACT</name>
<sequence length="122" mass="12740">MKNVLIVLLAAFTNVGTVICLKKAKFALVHALPSAGWIAGIALTIVTAQYLMCWADVRGASLGLIMSCIIVLVMLSAVLMQARAPSGKITLLSPTELPPLEGIGYGLTVTGIFIVGISRSLS</sequence>
<keyword evidence="3" id="KW-1185">Reference proteome</keyword>
<dbReference type="Proteomes" id="UP001290861">
    <property type="component" value="Unassembled WGS sequence"/>
</dbReference>
<evidence type="ECO:0000313" key="3">
    <source>
        <dbReference type="Proteomes" id="UP001290861"/>
    </source>
</evidence>
<organism evidence="2 3">
    <name type="scientific">Pontiella agarivorans</name>
    <dbReference type="NCBI Taxonomy" id="3038953"/>
    <lineage>
        <taxon>Bacteria</taxon>
        <taxon>Pseudomonadati</taxon>
        <taxon>Kiritimatiellota</taxon>
        <taxon>Kiritimatiellia</taxon>
        <taxon>Kiritimatiellales</taxon>
        <taxon>Pontiellaceae</taxon>
        <taxon>Pontiella</taxon>
    </lineage>
</organism>
<dbReference type="EMBL" id="JARVCO010000012">
    <property type="protein sequence ID" value="MDZ8120201.1"/>
    <property type="molecule type" value="Genomic_DNA"/>
</dbReference>
<keyword evidence="1" id="KW-1133">Transmembrane helix</keyword>
<reference evidence="2 3" key="1">
    <citation type="journal article" date="2024" name="Appl. Environ. Microbiol.">
        <title>Pontiella agarivorans sp. nov., a novel marine anaerobic bacterium capable of degrading macroalgal polysaccharides and fixing nitrogen.</title>
        <authorList>
            <person name="Liu N."/>
            <person name="Kivenson V."/>
            <person name="Peng X."/>
            <person name="Cui Z."/>
            <person name="Lankiewicz T.S."/>
            <person name="Gosselin K.M."/>
            <person name="English C.J."/>
            <person name="Blair E.M."/>
            <person name="O'Malley M.A."/>
            <person name="Valentine D.L."/>
        </authorList>
    </citation>
    <scope>NUCLEOTIDE SEQUENCE [LARGE SCALE GENOMIC DNA]</scope>
    <source>
        <strain evidence="2 3">NLcol2</strain>
    </source>
</reference>
<feature type="transmembrane region" description="Helical" evidence="1">
    <location>
        <begin position="36"/>
        <end position="55"/>
    </location>
</feature>
<accession>A0ABU5N179</accession>
<gene>
    <name evidence="2" type="ORF">P9H32_16340</name>
</gene>
<evidence type="ECO:0000313" key="2">
    <source>
        <dbReference type="EMBL" id="MDZ8120201.1"/>
    </source>
</evidence>
<evidence type="ECO:0000256" key="1">
    <source>
        <dbReference type="SAM" id="Phobius"/>
    </source>
</evidence>
<keyword evidence="1" id="KW-0472">Membrane</keyword>
<comment type="caution">
    <text evidence="2">The sequence shown here is derived from an EMBL/GenBank/DDBJ whole genome shotgun (WGS) entry which is preliminary data.</text>
</comment>
<dbReference type="RefSeq" id="WP_322609976.1">
    <property type="nucleotide sequence ID" value="NZ_JARVCO010000012.1"/>
</dbReference>
<proteinExistence type="predicted"/>
<keyword evidence="1" id="KW-0812">Transmembrane</keyword>
<protein>
    <submittedName>
        <fullName evidence="2">Uncharacterized protein</fullName>
    </submittedName>
</protein>
<feature type="transmembrane region" description="Helical" evidence="1">
    <location>
        <begin position="62"/>
        <end position="82"/>
    </location>
</feature>